<comment type="caution">
    <text evidence="2">The sequence shown here is derived from an EMBL/GenBank/DDBJ whole genome shotgun (WGS) entry which is preliminary data.</text>
</comment>
<evidence type="ECO:0000313" key="3">
    <source>
        <dbReference type="Proteomes" id="UP000596742"/>
    </source>
</evidence>
<dbReference type="EMBL" id="UYJE01006667">
    <property type="protein sequence ID" value="VDI47945.1"/>
    <property type="molecule type" value="Genomic_DNA"/>
</dbReference>
<organism evidence="2 3">
    <name type="scientific">Mytilus galloprovincialis</name>
    <name type="common">Mediterranean mussel</name>
    <dbReference type="NCBI Taxonomy" id="29158"/>
    <lineage>
        <taxon>Eukaryota</taxon>
        <taxon>Metazoa</taxon>
        <taxon>Spiralia</taxon>
        <taxon>Lophotrochozoa</taxon>
        <taxon>Mollusca</taxon>
        <taxon>Bivalvia</taxon>
        <taxon>Autobranchia</taxon>
        <taxon>Pteriomorphia</taxon>
        <taxon>Mytilida</taxon>
        <taxon>Mytiloidea</taxon>
        <taxon>Mytilidae</taxon>
        <taxon>Mytilinae</taxon>
        <taxon>Mytilus</taxon>
    </lineage>
</organism>
<name>A0A8B6FFZ3_MYTGA</name>
<accession>A0A8B6FFZ3</accession>
<feature type="compositionally biased region" description="Low complexity" evidence="1">
    <location>
        <begin position="1"/>
        <end position="17"/>
    </location>
</feature>
<dbReference type="GO" id="GO:0042754">
    <property type="term" value="P:negative regulation of circadian rhythm"/>
    <property type="evidence" value="ECO:0007669"/>
    <property type="project" value="InterPro"/>
</dbReference>
<feature type="region of interest" description="Disordered" evidence="1">
    <location>
        <begin position="59"/>
        <end position="78"/>
    </location>
</feature>
<dbReference type="AlphaFoldDB" id="A0A8B6FFZ3"/>
<feature type="compositionally biased region" description="Basic and acidic residues" evidence="1">
    <location>
        <begin position="69"/>
        <end position="78"/>
    </location>
</feature>
<sequence>MEKDSSSSCSKEGSKTSTLLTLLRNPSCPTSVPKRKGQKADEIQNQTVTEASTLVKLLKNSSSGPSDFPTKKEQRADKANIQTDQADVLTCASLTTEKVNIGFNNGQFIKKSSSADHSVIQSQLISKPWRSSLCSNGFYPTMDQQGVSSPISSSCVASVTNTNYYTNDPIISIQSASRKHSFQQIDNFDTTTPEKIRKMSEDNMDKYSGIDIKSPPDGLKAKRYNKTAEALKMSGLMDITMKTADLLKKNKQLQTEMDNLKKDSSSFLQSVLENPENHHIRDTFFQHLTTKS</sequence>
<dbReference type="Proteomes" id="UP000596742">
    <property type="component" value="Unassembled WGS sequence"/>
</dbReference>
<dbReference type="InterPro" id="IPR031602">
    <property type="entry name" value="CIPC"/>
</dbReference>
<evidence type="ECO:0000313" key="2">
    <source>
        <dbReference type="EMBL" id="VDI47945.1"/>
    </source>
</evidence>
<dbReference type="GO" id="GO:0045892">
    <property type="term" value="P:negative regulation of DNA-templated transcription"/>
    <property type="evidence" value="ECO:0007669"/>
    <property type="project" value="InterPro"/>
</dbReference>
<dbReference type="OrthoDB" id="6374619at2759"/>
<proteinExistence type="predicted"/>
<dbReference type="Pfam" id="PF15800">
    <property type="entry name" value="CiPC"/>
    <property type="match status" value="1"/>
</dbReference>
<feature type="region of interest" description="Disordered" evidence="1">
    <location>
        <begin position="1"/>
        <end position="46"/>
    </location>
</feature>
<keyword evidence="3" id="KW-1185">Reference proteome</keyword>
<evidence type="ECO:0000256" key="1">
    <source>
        <dbReference type="SAM" id="MobiDB-lite"/>
    </source>
</evidence>
<gene>
    <name evidence="2" type="ORF">MGAL_10B002683</name>
</gene>
<reference evidence="2" key="1">
    <citation type="submission" date="2018-11" db="EMBL/GenBank/DDBJ databases">
        <authorList>
            <person name="Alioto T."/>
            <person name="Alioto T."/>
        </authorList>
    </citation>
    <scope>NUCLEOTIDE SEQUENCE</scope>
</reference>
<protein>
    <submittedName>
        <fullName evidence="2">Uncharacterized protein</fullName>
    </submittedName>
</protein>